<dbReference type="EMBL" id="VXAA01001618">
    <property type="protein sequence ID" value="NXI64156.1"/>
    <property type="molecule type" value="Genomic_DNA"/>
</dbReference>
<accession>A0A7K9UVK5</accession>
<keyword evidence="3" id="KW-1185">Reference proteome</keyword>
<dbReference type="OrthoDB" id="5835829at2759"/>
<name>A0A7K9UVK5_ANSSE</name>
<dbReference type="InterPro" id="IPR002213">
    <property type="entry name" value="UDP_glucos_trans"/>
</dbReference>
<dbReference type="Proteomes" id="UP000567872">
    <property type="component" value="Unassembled WGS sequence"/>
</dbReference>
<organism evidence="2 3">
    <name type="scientific">Anseranas semipalmata</name>
    <name type="common">Magpie goose</name>
    <name type="synonym">Anas semipalmata</name>
    <dbReference type="NCBI Taxonomy" id="8851"/>
    <lineage>
        <taxon>Eukaryota</taxon>
        <taxon>Metazoa</taxon>
        <taxon>Chordata</taxon>
        <taxon>Craniata</taxon>
        <taxon>Vertebrata</taxon>
        <taxon>Euteleostomi</taxon>
        <taxon>Archelosauria</taxon>
        <taxon>Archosauria</taxon>
        <taxon>Dinosauria</taxon>
        <taxon>Saurischia</taxon>
        <taxon>Theropoda</taxon>
        <taxon>Coelurosauria</taxon>
        <taxon>Aves</taxon>
        <taxon>Neognathae</taxon>
        <taxon>Galloanserae</taxon>
        <taxon>Anseriformes</taxon>
        <taxon>Anseranatidae</taxon>
        <taxon>Anseranas</taxon>
    </lineage>
</organism>
<proteinExistence type="predicted"/>
<evidence type="ECO:0000313" key="2">
    <source>
        <dbReference type="EMBL" id="NXI64156.1"/>
    </source>
</evidence>
<sequence length="113" mass="13570">VPVGGSHWFSMREVLDGLKQKGHEIVVVAPEINLHIKPTKDFIMKMHPVPFTQEDMDRDFQEFLKHAFEEGSFLERFVRAYQKMKRLFDLAFFTCEHLLYNKELMRYLEESKF</sequence>
<dbReference type="SUPFAM" id="SSF53756">
    <property type="entry name" value="UDP-Glycosyltransferase/glycogen phosphorylase"/>
    <property type="match status" value="1"/>
</dbReference>
<keyword evidence="1 2" id="KW-0808">Transferase</keyword>
<dbReference type="GO" id="GO:0008194">
    <property type="term" value="F:UDP-glycosyltransferase activity"/>
    <property type="evidence" value="ECO:0007669"/>
    <property type="project" value="InterPro"/>
</dbReference>
<feature type="non-terminal residue" evidence="2">
    <location>
        <position position="113"/>
    </location>
</feature>
<dbReference type="AlphaFoldDB" id="A0A7K9UVK5"/>
<feature type="non-terminal residue" evidence="2">
    <location>
        <position position="1"/>
    </location>
</feature>
<evidence type="ECO:0000256" key="1">
    <source>
        <dbReference type="ARBA" id="ARBA00022679"/>
    </source>
</evidence>
<evidence type="ECO:0000313" key="3">
    <source>
        <dbReference type="Proteomes" id="UP000567872"/>
    </source>
</evidence>
<dbReference type="Pfam" id="PF00201">
    <property type="entry name" value="UDPGT"/>
    <property type="match status" value="1"/>
</dbReference>
<comment type="caution">
    <text evidence="2">The sequence shown here is derived from an EMBL/GenBank/DDBJ whole genome shotgun (WGS) entry which is preliminary data.</text>
</comment>
<gene>
    <name evidence="2" type="primary">Ugt1a1_3</name>
    <name evidence="2" type="ORF">ANSSEM_R15339</name>
</gene>
<reference evidence="2 3" key="1">
    <citation type="submission" date="2019-09" db="EMBL/GenBank/DDBJ databases">
        <title>Bird 10,000 Genomes (B10K) Project - Family phase.</title>
        <authorList>
            <person name="Zhang G."/>
        </authorList>
    </citation>
    <scope>NUCLEOTIDE SEQUENCE [LARGE SCALE GENOMIC DNA]</scope>
    <source>
        <strain evidence="2">B10K-DU-001-57</strain>
        <tissue evidence="2">Muscle</tissue>
    </source>
</reference>
<protein>
    <submittedName>
        <fullName evidence="2">UD11 glucuronosyltransferase</fullName>
    </submittedName>
</protein>